<evidence type="ECO:0000313" key="1">
    <source>
        <dbReference type="EMBL" id="GAA4321982.1"/>
    </source>
</evidence>
<comment type="caution">
    <text evidence="1">The sequence shown here is derived from an EMBL/GenBank/DDBJ whole genome shotgun (WGS) entry which is preliminary data.</text>
</comment>
<dbReference type="Proteomes" id="UP001501671">
    <property type="component" value="Unassembled WGS sequence"/>
</dbReference>
<dbReference type="SUPFAM" id="SSF103370">
    <property type="entry name" value="NinB"/>
    <property type="match status" value="1"/>
</dbReference>
<evidence type="ECO:0008006" key="3">
    <source>
        <dbReference type="Google" id="ProtNLM"/>
    </source>
</evidence>
<protein>
    <recommendedName>
        <fullName evidence="3">NinB family protein</fullName>
    </recommendedName>
</protein>
<dbReference type="EMBL" id="BAABFO010000001">
    <property type="protein sequence ID" value="GAA4321982.1"/>
    <property type="molecule type" value="Genomic_DNA"/>
</dbReference>
<evidence type="ECO:0000313" key="2">
    <source>
        <dbReference type="Proteomes" id="UP001501671"/>
    </source>
</evidence>
<reference evidence="2" key="1">
    <citation type="journal article" date="2019" name="Int. J. Syst. Evol. Microbiol.">
        <title>The Global Catalogue of Microorganisms (GCM) 10K type strain sequencing project: providing services to taxonomists for standard genome sequencing and annotation.</title>
        <authorList>
            <consortium name="The Broad Institute Genomics Platform"/>
            <consortium name="The Broad Institute Genome Sequencing Center for Infectious Disease"/>
            <person name="Wu L."/>
            <person name="Ma J."/>
        </authorList>
    </citation>
    <scope>NUCLEOTIDE SEQUENCE [LARGE SCALE GENOMIC DNA]</scope>
    <source>
        <strain evidence="2">JCM 17666</strain>
    </source>
</reference>
<dbReference type="InterPro" id="IPR008711">
    <property type="entry name" value="Recombinase_NinB"/>
</dbReference>
<dbReference type="Pfam" id="PF05772">
    <property type="entry name" value="NinB"/>
    <property type="match status" value="1"/>
</dbReference>
<sequence>MTLARLFILRTDTQAQALYSLLKANWRAMAADGKPLAVRVYEHRERRRTEQNALMWVRLGQIAEQAWVGGRQYGAEAWHEYFKERLLPDETATGTKKWAILPDGSRRLVMSTGDLNVGEFAQYLTNIEAYAASELGIELS</sequence>
<accession>A0ABP8GCZ7</accession>
<gene>
    <name evidence="1" type="ORF">GCM10023144_01600</name>
</gene>
<dbReference type="InterPro" id="IPR036619">
    <property type="entry name" value="NinB_sf"/>
</dbReference>
<dbReference type="RefSeq" id="WP_345245329.1">
    <property type="nucleotide sequence ID" value="NZ_BAABFO010000001.1"/>
</dbReference>
<keyword evidence="2" id="KW-1185">Reference proteome</keyword>
<name>A0ABP8GCZ7_9BURK</name>
<proteinExistence type="predicted"/>
<organism evidence="1 2">
    <name type="scientific">Pigmentiphaga soli</name>
    <dbReference type="NCBI Taxonomy" id="1007095"/>
    <lineage>
        <taxon>Bacteria</taxon>
        <taxon>Pseudomonadati</taxon>
        <taxon>Pseudomonadota</taxon>
        <taxon>Betaproteobacteria</taxon>
        <taxon>Burkholderiales</taxon>
        <taxon>Alcaligenaceae</taxon>
        <taxon>Pigmentiphaga</taxon>
    </lineage>
</organism>
<dbReference type="Gene3D" id="1.10.3790.10">
    <property type="entry name" value="NinB"/>
    <property type="match status" value="1"/>
</dbReference>